<reference evidence="2" key="1">
    <citation type="submission" date="2021-04" db="EMBL/GenBank/DDBJ databases">
        <title>Sequencing of actinobacteria type strains.</title>
        <authorList>
            <person name="Nguyen G.-S."/>
            <person name="Wentzel A."/>
        </authorList>
    </citation>
    <scope>NUCLEOTIDE SEQUENCE</scope>
    <source>
        <strain evidence="2">DSM 42095</strain>
    </source>
</reference>
<comment type="caution">
    <text evidence="2">The sequence shown here is derived from an EMBL/GenBank/DDBJ whole genome shotgun (WGS) entry which is preliminary data.</text>
</comment>
<feature type="non-terminal residue" evidence="2">
    <location>
        <position position="128"/>
    </location>
</feature>
<keyword evidence="3" id="KW-1185">Reference proteome</keyword>
<protein>
    <recommendedName>
        <fullName evidence="4">DUF732 domain-containing protein</fullName>
    </recommendedName>
</protein>
<dbReference type="Proteomes" id="UP000675554">
    <property type="component" value="Unassembled WGS sequence"/>
</dbReference>
<evidence type="ECO:0000313" key="3">
    <source>
        <dbReference type="Proteomes" id="UP000675554"/>
    </source>
</evidence>
<sequence length="128" mass="12938">TATASPSAPDNGKGKAKGKGGDGASGGHEANGAQDAAKGPKVPRSELTPATGSFTGTEKDYLENRVPKGVDPAAILDSGRETCQRVSRTVEADRAAAVKALRDGEIPGAKAAIRHLCPQHKDVLKAAG</sequence>
<dbReference type="AlphaFoldDB" id="A0A8T4J6U0"/>
<name>A0A8T4J6U0_9ACTN</name>
<accession>A0A8T4J6U0</accession>
<feature type="region of interest" description="Disordered" evidence="1">
    <location>
        <begin position="1"/>
        <end position="66"/>
    </location>
</feature>
<evidence type="ECO:0000313" key="2">
    <source>
        <dbReference type="EMBL" id="MBR7678783.1"/>
    </source>
</evidence>
<feature type="non-terminal residue" evidence="2">
    <location>
        <position position="1"/>
    </location>
</feature>
<evidence type="ECO:0008006" key="4">
    <source>
        <dbReference type="Google" id="ProtNLM"/>
    </source>
</evidence>
<proteinExistence type="predicted"/>
<feature type="compositionally biased region" description="Basic and acidic residues" evidence="1">
    <location>
        <begin position="57"/>
        <end position="66"/>
    </location>
</feature>
<gene>
    <name evidence="2" type="ORF">KDA82_38710</name>
</gene>
<dbReference type="EMBL" id="JAGSMN010001843">
    <property type="protein sequence ID" value="MBR7678783.1"/>
    <property type="molecule type" value="Genomic_DNA"/>
</dbReference>
<evidence type="ECO:0000256" key="1">
    <source>
        <dbReference type="SAM" id="MobiDB-lite"/>
    </source>
</evidence>
<organism evidence="2 3">
    <name type="scientific">Streptomyces daliensis</name>
    <dbReference type="NCBI Taxonomy" id="299421"/>
    <lineage>
        <taxon>Bacteria</taxon>
        <taxon>Bacillati</taxon>
        <taxon>Actinomycetota</taxon>
        <taxon>Actinomycetes</taxon>
        <taxon>Kitasatosporales</taxon>
        <taxon>Streptomycetaceae</taxon>
        <taxon>Streptomyces</taxon>
    </lineage>
</organism>